<sequence>MNSVVRFVTKLTHGMIYEIDTGVDVLPKEARAANPSKSPVKHALKRRSVVLWPALTVRDVLN</sequence>
<keyword evidence="2" id="KW-1185">Reference proteome</keyword>
<comment type="caution">
    <text evidence="1">The sequence shown here is derived from an EMBL/GenBank/DDBJ whole genome shotgun (WGS) entry which is preliminary data.</text>
</comment>
<organism evidence="1 2">
    <name type="scientific">Penicillium cf. viridicatum</name>
    <dbReference type="NCBI Taxonomy" id="2972119"/>
    <lineage>
        <taxon>Eukaryota</taxon>
        <taxon>Fungi</taxon>
        <taxon>Dikarya</taxon>
        <taxon>Ascomycota</taxon>
        <taxon>Pezizomycotina</taxon>
        <taxon>Eurotiomycetes</taxon>
        <taxon>Eurotiomycetidae</taxon>
        <taxon>Eurotiales</taxon>
        <taxon>Aspergillaceae</taxon>
        <taxon>Penicillium</taxon>
    </lineage>
</organism>
<protein>
    <submittedName>
        <fullName evidence="1">Uncharacterized protein</fullName>
    </submittedName>
</protein>
<dbReference type="EMBL" id="JAPQKQ010000004">
    <property type="protein sequence ID" value="KAJ5200951.1"/>
    <property type="molecule type" value="Genomic_DNA"/>
</dbReference>
<proteinExistence type="predicted"/>
<gene>
    <name evidence="1" type="ORF">N7449_005754</name>
</gene>
<dbReference type="Proteomes" id="UP001150942">
    <property type="component" value="Unassembled WGS sequence"/>
</dbReference>
<dbReference type="AlphaFoldDB" id="A0A9W9MGP4"/>
<evidence type="ECO:0000313" key="1">
    <source>
        <dbReference type="EMBL" id="KAJ5200951.1"/>
    </source>
</evidence>
<dbReference type="OrthoDB" id="10553937at2759"/>
<evidence type="ECO:0000313" key="2">
    <source>
        <dbReference type="Proteomes" id="UP001150942"/>
    </source>
</evidence>
<reference evidence="1" key="1">
    <citation type="submission" date="2022-11" db="EMBL/GenBank/DDBJ databases">
        <authorList>
            <person name="Petersen C."/>
        </authorList>
    </citation>
    <scope>NUCLEOTIDE SEQUENCE</scope>
    <source>
        <strain evidence="1">IBT 20477</strain>
    </source>
</reference>
<accession>A0A9W9MGP4</accession>
<name>A0A9W9MGP4_9EURO</name>
<reference evidence="1" key="2">
    <citation type="journal article" date="2023" name="IMA Fungus">
        <title>Comparative genomic study of the Penicillium genus elucidates a diverse pangenome and 15 lateral gene transfer events.</title>
        <authorList>
            <person name="Petersen C."/>
            <person name="Sorensen T."/>
            <person name="Nielsen M.R."/>
            <person name="Sondergaard T.E."/>
            <person name="Sorensen J.L."/>
            <person name="Fitzpatrick D.A."/>
            <person name="Frisvad J.C."/>
            <person name="Nielsen K.L."/>
        </authorList>
    </citation>
    <scope>NUCLEOTIDE SEQUENCE</scope>
    <source>
        <strain evidence="1">IBT 20477</strain>
    </source>
</reference>